<accession>A0AAE8ZS76</accession>
<protein>
    <submittedName>
        <fullName evidence="2">Uncharacterized protein</fullName>
    </submittedName>
</protein>
<dbReference type="Proteomes" id="UP000827892">
    <property type="component" value="Chromosome X"/>
</dbReference>
<evidence type="ECO:0000313" key="3">
    <source>
        <dbReference type="Proteomes" id="UP000827892"/>
    </source>
</evidence>
<feature type="chain" id="PRO_5041989887" evidence="1">
    <location>
        <begin position="19"/>
        <end position="137"/>
    </location>
</feature>
<dbReference type="EMBL" id="CP090896">
    <property type="protein sequence ID" value="ULT80240.1"/>
    <property type="molecule type" value="Genomic_DNA"/>
</dbReference>
<sequence length="137" mass="15853">MKFLFLIIPLFLISSSSTTKFVFEGELFCYKPDFSYSVQIVEKTQPSKTIISESKGTSKTHDKHFEIEGIAETNGTDTPHHDIDIDVIHNCYPDGHFNTISHHVGEFHIEAEVIKQFIKFDLNDKIWEQIKSKIHKK</sequence>
<evidence type="ECO:0000313" key="2">
    <source>
        <dbReference type="EMBL" id="ULT80240.1"/>
    </source>
</evidence>
<dbReference type="PANTHER" id="PTHR21479">
    <property type="match status" value="1"/>
</dbReference>
<dbReference type="AlphaFoldDB" id="A0AAE8ZS76"/>
<evidence type="ECO:0000256" key="1">
    <source>
        <dbReference type="SAM" id="SignalP"/>
    </source>
</evidence>
<keyword evidence="1" id="KW-0732">Signal</keyword>
<reference evidence="2 3" key="1">
    <citation type="submission" date="2022-05" db="EMBL/GenBank/DDBJ databases">
        <title>Chromosome-level reference genomes for two strains of Caenorhabditis briggsae: an improved platform for comparative genomics.</title>
        <authorList>
            <person name="Stevens L."/>
            <person name="Andersen E.C."/>
        </authorList>
    </citation>
    <scope>NUCLEOTIDE SEQUENCE [LARGE SCALE GENOMIC DNA]</scope>
    <source>
        <strain evidence="2">QX1410_ONT</strain>
        <tissue evidence="2">Whole-organism</tissue>
    </source>
</reference>
<dbReference type="PANTHER" id="PTHR21479:SF28">
    <property type="entry name" value="PROTEIN CBG24148"/>
    <property type="match status" value="1"/>
</dbReference>
<gene>
    <name evidence="2" type="ORF">L3Y34_010665</name>
</gene>
<organism evidence="2 3">
    <name type="scientific">Caenorhabditis briggsae</name>
    <dbReference type="NCBI Taxonomy" id="6238"/>
    <lineage>
        <taxon>Eukaryota</taxon>
        <taxon>Metazoa</taxon>
        <taxon>Ecdysozoa</taxon>
        <taxon>Nematoda</taxon>
        <taxon>Chromadorea</taxon>
        <taxon>Rhabditida</taxon>
        <taxon>Rhabditina</taxon>
        <taxon>Rhabditomorpha</taxon>
        <taxon>Rhabditoidea</taxon>
        <taxon>Rhabditidae</taxon>
        <taxon>Peloderinae</taxon>
        <taxon>Caenorhabditis</taxon>
    </lineage>
</organism>
<name>A0AAE8ZS76_CAEBR</name>
<feature type="signal peptide" evidence="1">
    <location>
        <begin position="1"/>
        <end position="18"/>
    </location>
</feature>
<proteinExistence type="predicted"/>